<proteinExistence type="predicted"/>
<dbReference type="PROSITE" id="PS50209">
    <property type="entry name" value="CARD"/>
    <property type="match status" value="1"/>
</dbReference>
<dbReference type="SMART" id="SM00114">
    <property type="entry name" value="CARD"/>
    <property type="match status" value="1"/>
</dbReference>
<feature type="domain" description="CARD" evidence="1">
    <location>
        <begin position="2"/>
        <end position="93"/>
    </location>
</feature>
<keyword evidence="3" id="KW-1185">Reference proteome</keyword>
<reference evidence="2 3" key="1">
    <citation type="journal article" date="2016" name="J. Virol.">
        <title>Concurrence of Iridovirus, Polyomavirus, and a Unique Member of a New Group of Fish Papillomaviruses in Lymphocystis Disease-Affected Gilthead Sea Bream.</title>
        <authorList>
            <person name="Lopez-Bueno A."/>
            <person name="Mavian C."/>
            <person name="Labella A.M."/>
            <person name="Castro D."/>
            <person name="Borrego J.J."/>
            <person name="Alcami A."/>
            <person name="Alejo A."/>
        </authorList>
    </citation>
    <scope>NUCLEOTIDE SEQUENCE [LARGE SCALE GENOMIC DNA]</scope>
    <source>
        <strain evidence="2">SA9</strain>
    </source>
</reference>
<dbReference type="KEGG" id="vg:30902758"/>
<dbReference type="EMBL" id="KX643370">
    <property type="protein sequence ID" value="AOC55266.1"/>
    <property type="molecule type" value="Genomic_DNA"/>
</dbReference>
<evidence type="ECO:0000259" key="1">
    <source>
        <dbReference type="PROSITE" id="PS50209"/>
    </source>
</evidence>
<accession>A0A1B2RWA9</accession>
<organism evidence="2 3">
    <name type="scientific">Lymphocystis disease virus 3</name>
    <dbReference type="NCBI Taxonomy" id="2560566"/>
    <lineage>
        <taxon>Viruses</taxon>
        <taxon>Varidnaviria</taxon>
        <taxon>Bamfordvirae</taxon>
        <taxon>Nucleocytoviricota</taxon>
        <taxon>Megaviricetes</taxon>
        <taxon>Pimascovirales</taxon>
        <taxon>Pimascovirales incertae sedis</taxon>
        <taxon>Iridoviridae</taxon>
        <taxon>Alphairidovirinae</taxon>
        <taxon>Lymphocystivirus</taxon>
        <taxon>Lymphocystivirus sparus1</taxon>
    </lineage>
</organism>
<dbReference type="InterPro" id="IPR011029">
    <property type="entry name" value="DEATH-like_dom_sf"/>
</dbReference>
<evidence type="ECO:0000313" key="2">
    <source>
        <dbReference type="EMBL" id="AOC55266.1"/>
    </source>
</evidence>
<dbReference type="OrthoDB" id="35901at10239"/>
<dbReference type="Gene3D" id="1.10.533.10">
    <property type="entry name" value="Death Domain, Fas"/>
    <property type="match status" value="1"/>
</dbReference>
<sequence length="93" mass="10887">MRTMNDVDILFKNRVMFIGNLSLSVINGLLDRLLEVKVFTESELEYCNEELKTKSDKIRFLVDSCRNKGNIASNIFLRVLYKLDNDVFSMIKF</sequence>
<name>A0A1B2RWA9_9VIRU</name>
<gene>
    <name evidence="2" type="ORF">LCDVSa182R</name>
</gene>
<dbReference type="InterPro" id="IPR001315">
    <property type="entry name" value="CARD"/>
</dbReference>
<protein>
    <recommendedName>
        <fullName evidence="1">CARD domain-containing protein</fullName>
    </recommendedName>
</protein>
<dbReference type="SUPFAM" id="SSF47986">
    <property type="entry name" value="DEATH domain"/>
    <property type="match status" value="1"/>
</dbReference>
<evidence type="ECO:0000313" key="3">
    <source>
        <dbReference type="Proteomes" id="UP000149121"/>
    </source>
</evidence>
<dbReference type="Proteomes" id="UP000149121">
    <property type="component" value="Segment"/>
</dbReference>
<dbReference type="Pfam" id="PF00619">
    <property type="entry name" value="CARD"/>
    <property type="match status" value="1"/>
</dbReference>